<accession>A0A8X7MK65</accession>
<feature type="compositionally biased region" description="Polar residues" evidence="1">
    <location>
        <begin position="201"/>
        <end position="222"/>
    </location>
</feature>
<feature type="region of interest" description="Disordered" evidence="1">
    <location>
        <begin position="134"/>
        <end position="182"/>
    </location>
</feature>
<dbReference type="Proteomes" id="UP000077684">
    <property type="component" value="Unassembled WGS sequence"/>
</dbReference>
<reference evidence="2" key="2">
    <citation type="journal article" date="2019" name="IMA Fungus">
        <title>Genome sequencing and comparison of five Tilletia species to identify candidate genes for the detection of regulated species infecting wheat.</title>
        <authorList>
            <person name="Nguyen H.D.T."/>
            <person name="Sultana T."/>
            <person name="Kesanakurti P."/>
            <person name="Hambleton S."/>
        </authorList>
    </citation>
    <scope>NUCLEOTIDE SEQUENCE</scope>
    <source>
        <strain evidence="2">DAOMC 236426</strain>
    </source>
</reference>
<protein>
    <submittedName>
        <fullName evidence="2">Uncharacterized protein</fullName>
    </submittedName>
</protein>
<dbReference type="EMBL" id="LWDE02001963">
    <property type="protein sequence ID" value="KAE8238856.1"/>
    <property type="molecule type" value="Genomic_DNA"/>
</dbReference>
<proteinExistence type="predicted"/>
<organism evidence="2 3">
    <name type="scientific">Tilletia controversa</name>
    <name type="common">dwarf bunt fungus</name>
    <dbReference type="NCBI Taxonomy" id="13291"/>
    <lineage>
        <taxon>Eukaryota</taxon>
        <taxon>Fungi</taxon>
        <taxon>Dikarya</taxon>
        <taxon>Basidiomycota</taxon>
        <taxon>Ustilaginomycotina</taxon>
        <taxon>Exobasidiomycetes</taxon>
        <taxon>Tilletiales</taxon>
        <taxon>Tilletiaceae</taxon>
        <taxon>Tilletia</taxon>
    </lineage>
</organism>
<feature type="region of interest" description="Disordered" evidence="1">
    <location>
        <begin position="1"/>
        <end position="58"/>
    </location>
</feature>
<keyword evidence="3" id="KW-1185">Reference proteome</keyword>
<reference evidence="2" key="1">
    <citation type="submission" date="2016-04" db="EMBL/GenBank/DDBJ databases">
        <authorList>
            <person name="Nguyen H.D."/>
            <person name="Samba Siva P."/>
            <person name="Cullis J."/>
            <person name="Levesque C.A."/>
            <person name="Hambleton S."/>
        </authorList>
    </citation>
    <scope>NUCLEOTIDE SEQUENCE</scope>
    <source>
        <strain evidence="2">DAOMC 236426</strain>
    </source>
</reference>
<evidence type="ECO:0000313" key="3">
    <source>
        <dbReference type="Proteomes" id="UP000077684"/>
    </source>
</evidence>
<dbReference type="AlphaFoldDB" id="A0A8X7MK65"/>
<comment type="caution">
    <text evidence="2">The sequence shown here is derived from an EMBL/GenBank/DDBJ whole genome shotgun (WGS) entry which is preliminary data.</text>
</comment>
<sequence>MTKTRARSASNAPSAPTTPTPTNPTPARRNAASAELEDQPARPRPAASSSTVGYLDARNGTHNFTFSVASATTEDLVTELTTRVKTLDERLHACDRKVSQSVEAARAESASLREEQASHLKTKQQLRLLEITSEANTNAAEGPSPWSARRTPPRRPTFTPFKSRSASALRSPSFPRLKPERSAAYPTLSARIPSVFRNPLHPQSPTAHRSSAPHVSSVLTLA</sequence>
<feature type="region of interest" description="Disordered" evidence="1">
    <location>
        <begin position="195"/>
        <end position="222"/>
    </location>
</feature>
<evidence type="ECO:0000256" key="1">
    <source>
        <dbReference type="SAM" id="MobiDB-lite"/>
    </source>
</evidence>
<gene>
    <name evidence="2" type="ORF">A4X06_0g8603</name>
</gene>
<evidence type="ECO:0000313" key="2">
    <source>
        <dbReference type="EMBL" id="KAE8238856.1"/>
    </source>
</evidence>
<name>A0A8X7MK65_9BASI</name>